<sequence length="213" mass="24633">MDGLECKQIAAKNRTEKPLFVRVCLDPFFTKPIKHYPPKLHSSFFPSCARRQSIFTQEKKTNLCSSSLTVETEQKQWFANAASGMAVEDNCKLKFLELKKRTYRFIIFRIDGQQVVVEKLGNPQETYDDFTNSLPADECRYAVFDLDFTTNENCQKSKIFFIAWSPDSSRVRMKMVYASSKDRFKRSLDGIQVELQATDPSEMSFDIVKSRAL</sequence>
<feature type="domain" description="ADF-H" evidence="3">
    <location>
        <begin position="84"/>
        <end position="213"/>
    </location>
</feature>
<evidence type="ECO:0000313" key="4">
    <source>
        <dbReference type="EMBL" id="CAF2131361.1"/>
    </source>
</evidence>
<dbReference type="AlphaFoldDB" id="A0A078ILH9"/>
<accession>A0A078ILH9</accession>
<dbReference type="CDD" id="cd11286">
    <property type="entry name" value="ADF_cofilin_like"/>
    <property type="match status" value="1"/>
</dbReference>
<evidence type="ECO:0000256" key="1">
    <source>
        <dbReference type="ARBA" id="ARBA00006844"/>
    </source>
</evidence>
<evidence type="ECO:0000256" key="2">
    <source>
        <dbReference type="ARBA" id="ARBA00023203"/>
    </source>
</evidence>
<protein>
    <submittedName>
        <fullName evidence="4">(rape) hypothetical protein</fullName>
    </submittedName>
    <submittedName>
        <fullName evidence="5">BnaA03g47540D protein</fullName>
    </submittedName>
</protein>
<evidence type="ECO:0000313" key="5">
    <source>
        <dbReference type="EMBL" id="CDY50194.1"/>
    </source>
</evidence>
<dbReference type="PANTHER" id="PTHR11913">
    <property type="entry name" value="COFILIN-RELATED"/>
    <property type="match status" value="1"/>
</dbReference>
<dbReference type="PROSITE" id="PS51263">
    <property type="entry name" value="ADF_H"/>
    <property type="match status" value="1"/>
</dbReference>
<dbReference type="Proteomes" id="UP001295469">
    <property type="component" value="Chromosome A03"/>
</dbReference>
<reference evidence="5" key="2">
    <citation type="submission" date="2014-06" db="EMBL/GenBank/DDBJ databases">
        <authorList>
            <person name="Genoscope - CEA"/>
        </authorList>
    </citation>
    <scope>NUCLEOTIDE SEQUENCE</scope>
</reference>
<name>A0A078ILH9_BRANA</name>
<reference evidence="4" key="3">
    <citation type="submission" date="2021-01" db="EMBL/GenBank/DDBJ databases">
        <authorList>
            <consortium name="Genoscope - CEA"/>
            <person name="William W."/>
        </authorList>
    </citation>
    <scope>NUCLEOTIDE SEQUENCE</scope>
</reference>
<evidence type="ECO:0000259" key="3">
    <source>
        <dbReference type="PROSITE" id="PS51263"/>
    </source>
</evidence>
<dbReference type="EMBL" id="LK032888">
    <property type="protein sequence ID" value="CDY50194.1"/>
    <property type="molecule type" value="Genomic_DNA"/>
</dbReference>
<dbReference type="GO" id="GO:0005737">
    <property type="term" value="C:cytoplasm"/>
    <property type="evidence" value="ECO:0000318"/>
    <property type="project" value="GO_Central"/>
</dbReference>
<dbReference type="InterPro" id="IPR029006">
    <property type="entry name" value="ADF-H/Gelsolin-like_dom_sf"/>
</dbReference>
<dbReference type="InterPro" id="IPR017904">
    <property type="entry name" value="ADF/Cofilin"/>
</dbReference>
<dbReference type="Pfam" id="PF00241">
    <property type="entry name" value="Cofilin_ADF"/>
    <property type="match status" value="1"/>
</dbReference>
<proteinExistence type="inferred from homology"/>
<dbReference type="GO" id="GO:0030042">
    <property type="term" value="P:actin filament depolymerization"/>
    <property type="evidence" value="ECO:0000318"/>
    <property type="project" value="GO_Central"/>
</dbReference>
<dbReference type="GO" id="GO:0051015">
    <property type="term" value="F:actin filament binding"/>
    <property type="evidence" value="ECO:0000318"/>
    <property type="project" value="GO_Central"/>
</dbReference>
<dbReference type="Gene3D" id="3.40.20.10">
    <property type="entry name" value="Severin"/>
    <property type="match status" value="1"/>
</dbReference>
<dbReference type="InterPro" id="IPR002108">
    <property type="entry name" value="ADF-H"/>
</dbReference>
<keyword evidence="2" id="KW-0009">Actin-binding</keyword>
<dbReference type="Gramene" id="CDY50194">
    <property type="protein sequence ID" value="CDY50194"/>
    <property type="gene ID" value="GSBRNA2T00096127001"/>
</dbReference>
<evidence type="ECO:0000313" key="6">
    <source>
        <dbReference type="Proteomes" id="UP000028999"/>
    </source>
</evidence>
<dbReference type="FunFam" id="3.40.20.10:FF:000025">
    <property type="entry name" value="Actin-depolymerizing factor 2"/>
    <property type="match status" value="1"/>
</dbReference>
<comment type="similarity">
    <text evidence="1">Belongs to the actin-binding proteins ADF family.</text>
</comment>
<dbReference type="PaxDb" id="3708-A0A078ILH9"/>
<dbReference type="GO" id="GO:0015629">
    <property type="term" value="C:actin cytoskeleton"/>
    <property type="evidence" value="ECO:0000318"/>
    <property type="project" value="GO_Central"/>
</dbReference>
<gene>
    <name evidence="5" type="primary">BnaA03g47540D</name>
    <name evidence="4" type="ORF">DARMORV10_A03P56120.1</name>
    <name evidence="5" type="ORF">GSBRNA2T00096127001</name>
</gene>
<dbReference type="EMBL" id="HG994357">
    <property type="protein sequence ID" value="CAF2131361.1"/>
    <property type="molecule type" value="Genomic_DNA"/>
</dbReference>
<dbReference type="Proteomes" id="UP000028999">
    <property type="component" value="Unassembled WGS sequence"/>
</dbReference>
<dbReference type="STRING" id="3708.A0A078ILH9"/>
<organism evidence="5 6">
    <name type="scientific">Brassica napus</name>
    <name type="common">Rape</name>
    <dbReference type="NCBI Taxonomy" id="3708"/>
    <lineage>
        <taxon>Eukaryota</taxon>
        <taxon>Viridiplantae</taxon>
        <taxon>Streptophyta</taxon>
        <taxon>Embryophyta</taxon>
        <taxon>Tracheophyta</taxon>
        <taxon>Spermatophyta</taxon>
        <taxon>Magnoliopsida</taxon>
        <taxon>eudicotyledons</taxon>
        <taxon>Gunneridae</taxon>
        <taxon>Pentapetalae</taxon>
        <taxon>rosids</taxon>
        <taxon>malvids</taxon>
        <taxon>Brassicales</taxon>
        <taxon>Brassicaceae</taxon>
        <taxon>Brassiceae</taxon>
        <taxon>Brassica</taxon>
    </lineage>
</organism>
<keyword evidence="6" id="KW-1185">Reference proteome</keyword>
<dbReference type="SUPFAM" id="SSF55753">
    <property type="entry name" value="Actin depolymerizing proteins"/>
    <property type="match status" value="1"/>
</dbReference>
<reference evidence="5 6" key="1">
    <citation type="journal article" date="2014" name="Science">
        <title>Plant genetics. Early allopolyploid evolution in the post-Neolithic Brassica napus oilseed genome.</title>
        <authorList>
            <person name="Chalhoub B."/>
            <person name="Denoeud F."/>
            <person name="Liu S."/>
            <person name="Parkin I.A."/>
            <person name="Tang H."/>
            <person name="Wang X."/>
            <person name="Chiquet J."/>
            <person name="Belcram H."/>
            <person name="Tong C."/>
            <person name="Samans B."/>
            <person name="Correa M."/>
            <person name="Da Silva C."/>
            <person name="Just J."/>
            <person name="Falentin C."/>
            <person name="Koh C.S."/>
            <person name="Le Clainche I."/>
            <person name="Bernard M."/>
            <person name="Bento P."/>
            <person name="Noel B."/>
            <person name="Labadie K."/>
            <person name="Alberti A."/>
            <person name="Charles M."/>
            <person name="Arnaud D."/>
            <person name="Guo H."/>
            <person name="Daviaud C."/>
            <person name="Alamery S."/>
            <person name="Jabbari K."/>
            <person name="Zhao M."/>
            <person name="Edger P.P."/>
            <person name="Chelaifa H."/>
            <person name="Tack D."/>
            <person name="Lassalle G."/>
            <person name="Mestiri I."/>
            <person name="Schnel N."/>
            <person name="Le Paslier M.C."/>
            <person name="Fan G."/>
            <person name="Renault V."/>
            <person name="Bayer P.E."/>
            <person name="Golicz A.A."/>
            <person name="Manoli S."/>
            <person name="Lee T.H."/>
            <person name="Thi V.H."/>
            <person name="Chalabi S."/>
            <person name="Hu Q."/>
            <person name="Fan C."/>
            <person name="Tollenaere R."/>
            <person name="Lu Y."/>
            <person name="Battail C."/>
            <person name="Shen J."/>
            <person name="Sidebottom C.H."/>
            <person name="Wang X."/>
            <person name="Canaguier A."/>
            <person name="Chauveau A."/>
            <person name="Berard A."/>
            <person name="Deniot G."/>
            <person name="Guan M."/>
            <person name="Liu Z."/>
            <person name="Sun F."/>
            <person name="Lim Y.P."/>
            <person name="Lyons E."/>
            <person name="Town C.D."/>
            <person name="Bancroft I."/>
            <person name="Wang X."/>
            <person name="Meng J."/>
            <person name="Ma J."/>
            <person name="Pires J.C."/>
            <person name="King G.J."/>
            <person name="Brunel D."/>
            <person name="Delourme R."/>
            <person name="Renard M."/>
            <person name="Aury J.M."/>
            <person name="Adams K.L."/>
            <person name="Batley J."/>
            <person name="Snowdon R.J."/>
            <person name="Tost J."/>
            <person name="Edwards D."/>
            <person name="Zhou Y."/>
            <person name="Hua W."/>
            <person name="Sharpe A.G."/>
            <person name="Paterson A.H."/>
            <person name="Guan C."/>
            <person name="Wincker P."/>
        </authorList>
    </citation>
    <scope>NUCLEOTIDE SEQUENCE [LARGE SCALE GENOMIC DNA]</scope>
    <source>
        <strain evidence="6">cv. Darmor-bzh</strain>
    </source>
</reference>
<dbReference type="SMART" id="SM00102">
    <property type="entry name" value="ADF"/>
    <property type="match status" value="1"/>
</dbReference>